<evidence type="ECO:0000256" key="12">
    <source>
        <dbReference type="ARBA" id="ARBA00033993"/>
    </source>
</evidence>
<gene>
    <name evidence="20" type="primary">AQP10</name>
    <name evidence="20" type="ORF">WISP_70404</name>
</gene>
<keyword evidence="8 19" id="KW-1133">Transmembrane helix</keyword>
<dbReference type="PRINTS" id="PR02015">
    <property type="entry name" value="AQUAPORIN3"/>
</dbReference>
<dbReference type="PANTHER" id="PTHR43829:SF13">
    <property type="entry name" value="AQUAPORIN-10"/>
    <property type="match status" value="1"/>
</dbReference>
<comment type="similarity">
    <text evidence="2 17">Belongs to the MIP/aquaporin (TC 1.A.8) family.</text>
</comment>
<evidence type="ECO:0000256" key="14">
    <source>
        <dbReference type="ARBA" id="ARBA00049405"/>
    </source>
</evidence>
<protein>
    <recommendedName>
        <fullName evidence="3">Aquaporin-3</fullName>
    </recommendedName>
    <alternativeName>
        <fullName evidence="11">Aquaglyceroporin-3</fullName>
    </alternativeName>
</protein>
<proteinExistence type="inferred from homology"/>
<evidence type="ECO:0000256" key="19">
    <source>
        <dbReference type="SAM" id="Phobius"/>
    </source>
</evidence>
<organism evidence="20 21">
    <name type="scientific">Willisornis vidua</name>
    <name type="common">Xingu scale-backed antbird</name>
    <dbReference type="NCBI Taxonomy" id="1566151"/>
    <lineage>
        <taxon>Eukaryota</taxon>
        <taxon>Metazoa</taxon>
        <taxon>Chordata</taxon>
        <taxon>Craniata</taxon>
        <taxon>Vertebrata</taxon>
        <taxon>Euteleostomi</taxon>
        <taxon>Archelosauria</taxon>
        <taxon>Archosauria</taxon>
        <taxon>Dinosauria</taxon>
        <taxon>Saurischia</taxon>
        <taxon>Theropoda</taxon>
        <taxon>Coelurosauria</taxon>
        <taxon>Aves</taxon>
        <taxon>Neognathae</taxon>
        <taxon>Neoaves</taxon>
        <taxon>Telluraves</taxon>
        <taxon>Australaves</taxon>
        <taxon>Passeriformes</taxon>
        <taxon>Thamnophilidae</taxon>
        <taxon>Willisornis</taxon>
    </lineage>
</organism>
<evidence type="ECO:0000256" key="13">
    <source>
        <dbReference type="ARBA" id="ARBA00034651"/>
    </source>
</evidence>
<evidence type="ECO:0000256" key="2">
    <source>
        <dbReference type="ARBA" id="ARBA00006175"/>
    </source>
</evidence>
<evidence type="ECO:0000256" key="9">
    <source>
        <dbReference type="ARBA" id="ARBA00023136"/>
    </source>
</evidence>
<accession>A0ABQ9D7L5</accession>
<comment type="catalytic activity">
    <reaction evidence="14">
        <text>glycerol(in) = glycerol(out)</text>
        <dbReference type="Rhea" id="RHEA:29675"/>
        <dbReference type="ChEBI" id="CHEBI:17754"/>
    </reaction>
</comment>
<feature type="compositionally biased region" description="Basic and acidic residues" evidence="18">
    <location>
        <begin position="293"/>
        <end position="304"/>
    </location>
</feature>
<feature type="transmembrane region" description="Helical" evidence="19">
    <location>
        <begin position="20"/>
        <end position="39"/>
    </location>
</feature>
<comment type="function">
    <text evidence="15">Aquaglyceroporins form homotetrameric transmembrane channels, with each monomer independently mediating glycerol and water transport across the plasma membrane along their osmotic gradient. Could also be permeable to urea. Also participates in cell permeability to H2O2 and H2O2-mediated signaling. In skin, transports glycerol to the epidermis and stratum corneum, where it maintains hydration, elasticity, and supports lipid biosynthesis for barrier repair. In kidney, contributes to the reabsorption of water, helping the body maintain proper fluid balance.</text>
</comment>
<evidence type="ECO:0000256" key="4">
    <source>
        <dbReference type="ARBA" id="ARBA00022448"/>
    </source>
</evidence>
<dbReference type="NCBIfam" id="TIGR00861">
    <property type="entry name" value="MIP"/>
    <property type="match status" value="1"/>
</dbReference>
<dbReference type="Gene3D" id="1.20.1080.10">
    <property type="entry name" value="Glycerol uptake facilitator protein"/>
    <property type="match status" value="1"/>
</dbReference>
<dbReference type="InterPro" id="IPR000425">
    <property type="entry name" value="MIP"/>
</dbReference>
<dbReference type="PANTHER" id="PTHR43829">
    <property type="entry name" value="AQUAPORIN OR AQUAGLYCEROPORIN RELATED"/>
    <property type="match status" value="1"/>
</dbReference>
<comment type="catalytic activity">
    <reaction evidence="13">
        <text>H2O(in) = H2O(out)</text>
        <dbReference type="Rhea" id="RHEA:29667"/>
        <dbReference type="ChEBI" id="CHEBI:15377"/>
    </reaction>
</comment>
<evidence type="ECO:0000256" key="17">
    <source>
        <dbReference type="RuleBase" id="RU000477"/>
    </source>
</evidence>
<dbReference type="CDD" id="cd00333">
    <property type="entry name" value="MIP"/>
    <property type="match status" value="1"/>
</dbReference>
<evidence type="ECO:0000313" key="21">
    <source>
        <dbReference type="Proteomes" id="UP001145742"/>
    </source>
</evidence>
<keyword evidence="4 17" id="KW-0813">Transport</keyword>
<feature type="transmembrane region" description="Helical" evidence="19">
    <location>
        <begin position="59"/>
        <end position="79"/>
    </location>
</feature>
<comment type="catalytic activity">
    <reaction evidence="12">
        <text>urea(in) = urea(out)</text>
        <dbReference type="Rhea" id="RHEA:32799"/>
        <dbReference type="ChEBI" id="CHEBI:16199"/>
    </reaction>
</comment>
<keyword evidence="9 19" id="KW-0472">Membrane</keyword>
<feature type="region of interest" description="Disordered" evidence="18">
    <location>
        <begin position="293"/>
        <end position="333"/>
    </location>
</feature>
<dbReference type="Pfam" id="PF00230">
    <property type="entry name" value="MIP"/>
    <property type="match status" value="1"/>
</dbReference>
<keyword evidence="21" id="KW-1185">Reference proteome</keyword>
<sequence>MGTASFLTRARGLLHIRNQLVRECLAELLSTFILIIITLGSSAQKVTSLETKGNLLTGYLAGALAVMVGIYTAGGISGAHMNPAFSLAMCLMEQFPWWKFPIFVVMQTLASFISAGAVYFLYYDAIWHYSNGTLTVSGPRETASIFATYPADYVSVANGFLDQVIGTGVLLVGVMGIMDTRNKGVPKGLEPVAVALLVLSIECSMGSNCGCPLNPARDIGPRLFTYVAGWGPEVFSRGNGWWWVPLVAPLLGAAVGTCLYQLFVAFHYPEEEDGDVLEDKGSIILVNTAIDPAMEKSSREKDTGGTEPAGYPPPPQMGSTAPAGVPTIPLNEP</sequence>
<comment type="subunit">
    <text evidence="16">Homotetramer; each monomer provides an independent glycerol/water pore. Could also exist in other oligomeric states.</text>
</comment>
<dbReference type="SUPFAM" id="SSF81338">
    <property type="entry name" value="Aquaporin-like"/>
    <property type="match status" value="1"/>
</dbReference>
<evidence type="ECO:0000256" key="7">
    <source>
        <dbReference type="ARBA" id="ARBA00022737"/>
    </source>
</evidence>
<evidence type="ECO:0000256" key="1">
    <source>
        <dbReference type="ARBA" id="ARBA00004651"/>
    </source>
</evidence>
<evidence type="ECO:0000256" key="15">
    <source>
        <dbReference type="ARBA" id="ARBA00049592"/>
    </source>
</evidence>
<dbReference type="InterPro" id="IPR022357">
    <property type="entry name" value="MIP_CS"/>
</dbReference>
<keyword evidence="7" id="KW-0677">Repeat</keyword>
<comment type="subcellular location">
    <subcellularLocation>
        <location evidence="1">Cell membrane</location>
        <topology evidence="1">Multi-pass membrane protein</topology>
    </subcellularLocation>
</comment>
<dbReference type="EMBL" id="WHWB01033830">
    <property type="protein sequence ID" value="KAJ7416540.1"/>
    <property type="molecule type" value="Genomic_DNA"/>
</dbReference>
<evidence type="ECO:0000313" key="20">
    <source>
        <dbReference type="EMBL" id="KAJ7416540.1"/>
    </source>
</evidence>
<dbReference type="Proteomes" id="UP001145742">
    <property type="component" value="Unassembled WGS sequence"/>
</dbReference>
<dbReference type="PRINTS" id="PR00783">
    <property type="entry name" value="MINTRINSICP"/>
</dbReference>
<dbReference type="InterPro" id="IPR023271">
    <property type="entry name" value="Aquaporin-like"/>
</dbReference>
<dbReference type="PROSITE" id="PS00221">
    <property type="entry name" value="MIP"/>
    <property type="match status" value="1"/>
</dbReference>
<feature type="transmembrane region" description="Helical" evidence="19">
    <location>
        <begin position="100"/>
        <end position="122"/>
    </location>
</feature>
<evidence type="ECO:0000256" key="18">
    <source>
        <dbReference type="SAM" id="MobiDB-lite"/>
    </source>
</evidence>
<reference evidence="20" key="1">
    <citation type="submission" date="2019-10" db="EMBL/GenBank/DDBJ databases">
        <authorList>
            <person name="Soares A.E.R."/>
            <person name="Aleixo A."/>
            <person name="Schneider P."/>
            <person name="Miyaki C.Y."/>
            <person name="Schneider M.P."/>
            <person name="Mello C."/>
            <person name="Vasconcelos A.T.R."/>
        </authorList>
    </citation>
    <scope>NUCLEOTIDE SEQUENCE</scope>
    <source>
        <tissue evidence="20">Muscle</tissue>
    </source>
</reference>
<keyword evidence="10" id="KW-0325">Glycoprotein</keyword>
<evidence type="ECO:0000256" key="10">
    <source>
        <dbReference type="ARBA" id="ARBA00023180"/>
    </source>
</evidence>
<evidence type="ECO:0000256" key="16">
    <source>
        <dbReference type="ARBA" id="ARBA00049716"/>
    </source>
</evidence>
<keyword evidence="5" id="KW-1003">Cell membrane</keyword>
<dbReference type="InterPro" id="IPR050363">
    <property type="entry name" value="MIP/Aquaporin"/>
</dbReference>
<evidence type="ECO:0000256" key="6">
    <source>
        <dbReference type="ARBA" id="ARBA00022692"/>
    </source>
</evidence>
<evidence type="ECO:0000256" key="8">
    <source>
        <dbReference type="ARBA" id="ARBA00022989"/>
    </source>
</evidence>
<comment type="caution">
    <text evidence="20">The sequence shown here is derived from an EMBL/GenBank/DDBJ whole genome shotgun (WGS) entry which is preliminary data.</text>
</comment>
<name>A0ABQ9D7L5_9PASS</name>
<dbReference type="InterPro" id="IPR023275">
    <property type="entry name" value="Aquaporin_3"/>
</dbReference>
<keyword evidence="6 17" id="KW-0812">Transmembrane</keyword>
<evidence type="ECO:0000256" key="5">
    <source>
        <dbReference type="ARBA" id="ARBA00022475"/>
    </source>
</evidence>
<feature type="transmembrane region" description="Helical" evidence="19">
    <location>
        <begin position="160"/>
        <end position="178"/>
    </location>
</feature>
<evidence type="ECO:0000256" key="11">
    <source>
        <dbReference type="ARBA" id="ARBA00033020"/>
    </source>
</evidence>
<evidence type="ECO:0000256" key="3">
    <source>
        <dbReference type="ARBA" id="ARBA00020971"/>
    </source>
</evidence>